<keyword evidence="1" id="KW-0479">Metal-binding</keyword>
<evidence type="ECO:0000313" key="4">
    <source>
        <dbReference type="Proteomes" id="UP001234989"/>
    </source>
</evidence>
<dbReference type="GO" id="GO:0010333">
    <property type="term" value="F:terpene synthase activity"/>
    <property type="evidence" value="ECO:0007669"/>
    <property type="project" value="InterPro"/>
</dbReference>
<feature type="domain" description="Terpene synthase metal-binding" evidence="2">
    <location>
        <begin position="1"/>
        <end position="123"/>
    </location>
</feature>
<dbReference type="Gene3D" id="1.10.600.10">
    <property type="entry name" value="Farnesyl Diphosphate Synthase"/>
    <property type="match status" value="1"/>
</dbReference>
<dbReference type="GO" id="GO:0016114">
    <property type="term" value="P:terpenoid biosynthetic process"/>
    <property type="evidence" value="ECO:0007669"/>
    <property type="project" value="InterPro"/>
</dbReference>
<dbReference type="InterPro" id="IPR008949">
    <property type="entry name" value="Isoprenoid_synthase_dom_sf"/>
</dbReference>
<dbReference type="PANTHER" id="PTHR31225">
    <property type="entry name" value="OS04G0344100 PROTEIN-RELATED"/>
    <property type="match status" value="1"/>
</dbReference>
<dbReference type="Pfam" id="PF03936">
    <property type="entry name" value="Terpene_synth_C"/>
    <property type="match status" value="1"/>
</dbReference>
<keyword evidence="4" id="KW-1185">Reference proteome</keyword>
<dbReference type="AlphaFoldDB" id="A0AAF0UM51"/>
<sequence>MKKVARAYLKEALWLNDVYIPKCEEYMKVAIVSTTVMMAATTFLCVMEENITKETFEWVINERLILRALTVIGRLKDDINTNDISSSNNKEASFIECYMKEHGVSKQEAYVEAQKKLTNAWKDMNEEFLNPSEVPTFVLEQVINFARLAYIFKEGDFINIRSEFKDMITLLFIEPVNVMFEDKC</sequence>
<dbReference type="InterPro" id="IPR005630">
    <property type="entry name" value="Terpene_synthase_metal-bd"/>
</dbReference>
<dbReference type="SUPFAM" id="SSF48576">
    <property type="entry name" value="Terpenoid synthases"/>
    <property type="match status" value="1"/>
</dbReference>
<evidence type="ECO:0000313" key="3">
    <source>
        <dbReference type="EMBL" id="WMV48444.1"/>
    </source>
</evidence>
<reference evidence="3" key="1">
    <citation type="submission" date="2023-08" db="EMBL/GenBank/DDBJ databases">
        <title>A de novo genome assembly of Solanum verrucosum Schlechtendal, a Mexican diploid species geographically isolated from the other diploid A-genome species in potato relatives.</title>
        <authorList>
            <person name="Hosaka K."/>
        </authorList>
    </citation>
    <scope>NUCLEOTIDE SEQUENCE</scope>
    <source>
        <tissue evidence="3">Young leaves</tissue>
    </source>
</reference>
<dbReference type="InterPro" id="IPR050148">
    <property type="entry name" value="Terpene_synthase-like"/>
</dbReference>
<accession>A0AAF0UM51</accession>
<dbReference type="PANTHER" id="PTHR31225:SF108">
    <property type="entry name" value="(E,E)-GERMACRENE B SYNTHASE-LIKE"/>
    <property type="match status" value="1"/>
</dbReference>
<evidence type="ECO:0000259" key="2">
    <source>
        <dbReference type="Pfam" id="PF03936"/>
    </source>
</evidence>
<protein>
    <recommendedName>
        <fullName evidence="2">Terpene synthase metal-binding domain-containing protein</fullName>
    </recommendedName>
</protein>
<dbReference type="EMBL" id="CP133620">
    <property type="protein sequence ID" value="WMV48444.1"/>
    <property type="molecule type" value="Genomic_DNA"/>
</dbReference>
<dbReference type="Proteomes" id="UP001234989">
    <property type="component" value="Chromosome 9"/>
</dbReference>
<organism evidence="3 4">
    <name type="scientific">Solanum verrucosum</name>
    <dbReference type="NCBI Taxonomy" id="315347"/>
    <lineage>
        <taxon>Eukaryota</taxon>
        <taxon>Viridiplantae</taxon>
        <taxon>Streptophyta</taxon>
        <taxon>Embryophyta</taxon>
        <taxon>Tracheophyta</taxon>
        <taxon>Spermatophyta</taxon>
        <taxon>Magnoliopsida</taxon>
        <taxon>eudicotyledons</taxon>
        <taxon>Gunneridae</taxon>
        <taxon>Pentapetalae</taxon>
        <taxon>asterids</taxon>
        <taxon>lamiids</taxon>
        <taxon>Solanales</taxon>
        <taxon>Solanaceae</taxon>
        <taxon>Solanoideae</taxon>
        <taxon>Solaneae</taxon>
        <taxon>Solanum</taxon>
    </lineage>
</organism>
<evidence type="ECO:0000256" key="1">
    <source>
        <dbReference type="ARBA" id="ARBA00022723"/>
    </source>
</evidence>
<name>A0AAF0UM51_SOLVR</name>
<gene>
    <name evidence="3" type="ORF">MTR67_041829</name>
</gene>
<dbReference type="GO" id="GO:0000287">
    <property type="term" value="F:magnesium ion binding"/>
    <property type="evidence" value="ECO:0007669"/>
    <property type="project" value="InterPro"/>
</dbReference>
<proteinExistence type="predicted"/>